<dbReference type="SMART" id="SM00015">
    <property type="entry name" value="IQ"/>
    <property type="match status" value="1"/>
</dbReference>
<proteinExistence type="predicted"/>
<evidence type="ECO:0000313" key="1">
    <source>
        <dbReference type="Ensembl" id="ENSEBUP00000019327.1"/>
    </source>
</evidence>
<accession>A0A8C4QRF7</accession>
<dbReference type="Ensembl" id="ENSEBUT00000019904.1">
    <property type="protein sequence ID" value="ENSEBUP00000019327.1"/>
    <property type="gene ID" value="ENSEBUG00000012031.1"/>
</dbReference>
<dbReference type="Gene3D" id="1.20.5.190">
    <property type="match status" value="1"/>
</dbReference>
<dbReference type="Pfam" id="PF00612">
    <property type="entry name" value="IQ"/>
    <property type="match status" value="1"/>
</dbReference>
<dbReference type="AlphaFoldDB" id="A0A8C4QRF7"/>
<dbReference type="PROSITE" id="PS50096">
    <property type="entry name" value="IQ"/>
    <property type="match status" value="1"/>
</dbReference>
<organism evidence="1 2">
    <name type="scientific">Eptatretus burgeri</name>
    <name type="common">Inshore hagfish</name>
    <dbReference type="NCBI Taxonomy" id="7764"/>
    <lineage>
        <taxon>Eukaryota</taxon>
        <taxon>Metazoa</taxon>
        <taxon>Chordata</taxon>
        <taxon>Craniata</taxon>
        <taxon>Vertebrata</taxon>
        <taxon>Cyclostomata</taxon>
        <taxon>Myxini</taxon>
        <taxon>Myxiniformes</taxon>
        <taxon>Myxinidae</taxon>
        <taxon>Eptatretinae</taxon>
        <taxon>Eptatretus</taxon>
    </lineage>
</organism>
<evidence type="ECO:0000313" key="2">
    <source>
        <dbReference type="Proteomes" id="UP000694388"/>
    </source>
</evidence>
<name>A0A8C4QRF7_EPTBU</name>
<keyword evidence="2" id="KW-1185">Reference proteome</keyword>
<dbReference type="InterPro" id="IPR000048">
    <property type="entry name" value="IQ_motif_EF-hand-BS"/>
</dbReference>
<sequence>MEKFKINFPNAGFCTCASCNPDSHLSGINGDEEESAAAVKIQANLRGHLARKKLKVMGLRGYGVTGLRGYGVTGLRGYGVMGLRGYGVNPQHEIISDTFTNPFSCNDSF</sequence>
<reference evidence="1" key="1">
    <citation type="submission" date="2025-08" db="UniProtKB">
        <authorList>
            <consortium name="Ensembl"/>
        </authorList>
    </citation>
    <scope>IDENTIFICATION</scope>
</reference>
<dbReference type="Proteomes" id="UP000694388">
    <property type="component" value="Unplaced"/>
</dbReference>
<reference evidence="1" key="2">
    <citation type="submission" date="2025-09" db="UniProtKB">
        <authorList>
            <consortium name="Ensembl"/>
        </authorList>
    </citation>
    <scope>IDENTIFICATION</scope>
</reference>
<protein>
    <submittedName>
        <fullName evidence="1">Uncharacterized protein</fullName>
    </submittedName>
</protein>
<dbReference type="CDD" id="cd23767">
    <property type="entry name" value="IQCD"/>
    <property type="match status" value="1"/>
</dbReference>